<comment type="caution">
    <text evidence="7">The sequence shown here is derived from an EMBL/GenBank/DDBJ whole genome shotgun (WGS) entry which is preliminary data.</text>
</comment>
<evidence type="ECO:0000256" key="3">
    <source>
        <dbReference type="ARBA" id="ARBA00022448"/>
    </source>
</evidence>
<keyword evidence="3" id="KW-0813">Transport</keyword>
<dbReference type="GO" id="GO:0140104">
    <property type="term" value="F:molecular carrier activity"/>
    <property type="evidence" value="ECO:0007669"/>
    <property type="project" value="InterPro"/>
</dbReference>
<dbReference type="EMBL" id="LPWH01000055">
    <property type="protein sequence ID" value="POR03064.1"/>
    <property type="molecule type" value="Genomic_DNA"/>
</dbReference>
<gene>
    <name evidence="7" type="ORF">AU468_05780</name>
</gene>
<dbReference type="PROSITE" id="PS51257">
    <property type="entry name" value="PROKAR_LIPOPROTEIN"/>
    <property type="match status" value="1"/>
</dbReference>
<sequence>MKHPRKKTISTVILVALITVSTGLILILGACGGQEDSRRTLLNVSYDPTRELYREYNAAFVEHWKNTTGEDVVITMSHGGSGSQARAVIDGLEADVVTLALAYDIDAIALHGQLLPEGWIGTLPNNNAPYVSALTFLVRKGNPRNITDWDDLVREGVSVITPNPKTSGVARWNYLSAWGHSLRQDLGPDFADILQDPRRQEEVYEAQERARDFVYRLYRNVPVLDRAARAATNTFIQRKIGDVLINWENEILLGSRELDEAGLEMVIPSTSILAEPTVAVVTGNADRRGVSDLAEAYLRYLYEEESQEIIARNYYRPWDAGVLERHRQTFPDLEFFTIADVFGGWGEANRTHFVDGGIFDQLYLEQ</sequence>
<dbReference type="GO" id="GO:1902358">
    <property type="term" value="P:sulfate transmembrane transport"/>
    <property type="evidence" value="ECO:0007669"/>
    <property type="project" value="InterPro"/>
</dbReference>
<dbReference type="PROSITE" id="PS00757">
    <property type="entry name" value="PROK_SULFATE_BIND_2"/>
    <property type="match status" value="1"/>
</dbReference>
<keyword evidence="6" id="KW-0472">Membrane</keyword>
<dbReference type="AlphaFoldDB" id="A0A2S4JU64"/>
<dbReference type="InterPro" id="IPR034408">
    <property type="entry name" value="Sulphate/thiosulphate_BS"/>
</dbReference>
<reference evidence="8" key="1">
    <citation type="submission" date="2015-12" db="EMBL/GenBank/DDBJ databases">
        <authorList>
            <person name="Lodha T.D."/>
            <person name="Chintalapati S."/>
            <person name="Chintalapati V.R."/>
            <person name="Sravanthi T."/>
        </authorList>
    </citation>
    <scope>NUCLEOTIDE SEQUENCE [LARGE SCALE GENOMIC DNA]</scope>
    <source>
        <strain evidence="8">JC133</strain>
    </source>
</reference>
<dbReference type="CDD" id="cd01005">
    <property type="entry name" value="PBP2_CysP"/>
    <property type="match status" value="1"/>
</dbReference>
<keyword evidence="6" id="KW-1133">Transmembrane helix</keyword>
<name>A0A2S4JU64_9SPIO</name>
<dbReference type="NCBIfam" id="NF008022">
    <property type="entry name" value="PRK10752.1"/>
    <property type="match status" value="1"/>
</dbReference>
<proteinExistence type="inferred from homology"/>
<dbReference type="NCBIfam" id="TIGR00971">
    <property type="entry name" value="3a0106s03"/>
    <property type="match status" value="1"/>
</dbReference>
<evidence type="ECO:0000256" key="4">
    <source>
        <dbReference type="ARBA" id="ARBA00022729"/>
    </source>
</evidence>
<keyword evidence="5" id="KW-0574">Periplasm</keyword>
<dbReference type="Proteomes" id="UP000237350">
    <property type="component" value="Unassembled WGS sequence"/>
</dbReference>
<evidence type="ECO:0000256" key="1">
    <source>
        <dbReference type="ARBA" id="ARBA00004418"/>
    </source>
</evidence>
<dbReference type="PANTHER" id="PTHR30368:SF2">
    <property type="entry name" value="SULFATE-BINDING PROTEIN"/>
    <property type="match status" value="1"/>
</dbReference>
<comment type="similarity">
    <text evidence="2">Belongs to the prokaryotic sulfate-binding protein family.</text>
</comment>
<comment type="subcellular location">
    <subcellularLocation>
        <location evidence="1">Periplasm</location>
    </subcellularLocation>
</comment>
<keyword evidence="6" id="KW-0812">Transmembrane</keyword>
<evidence type="ECO:0000256" key="2">
    <source>
        <dbReference type="ARBA" id="ARBA00006099"/>
    </source>
</evidence>
<keyword evidence="8" id="KW-1185">Reference proteome</keyword>
<dbReference type="SUPFAM" id="SSF53850">
    <property type="entry name" value="Periplasmic binding protein-like II"/>
    <property type="match status" value="1"/>
</dbReference>
<dbReference type="PANTHER" id="PTHR30368">
    <property type="entry name" value="SULFATE-BINDING PROTEIN"/>
    <property type="match status" value="1"/>
</dbReference>
<dbReference type="Pfam" id="PF13531">
    <property type="entry name" value="SBP_bac_11"/>
    <property type="match status" value="1"/>
</dbReference>
<dbReference type="OrthoDB" id="9802127at2"/>
<organism evidence="7 8">
    <name type="scientific">Alkalispirochaeta sphaeroplastigenens</name>
    <dbReference type="NCBI Taxonomy" id="1187066"/>
    <lineage>
        <taxon>Bacteria</taxon>
        <taxon>Pseudomonadati</taxon>
        <taxon>Spirochaetota</taxon>
        <taxon>Spirochaetia</taxon>
        <taxon>Spirochaetales</taxon>
        <taxon>Spirochaetaceae</taxon>
        <taxon>Alkalispirochaeta</taxon>
    </lineage>
</organism>
<evidence type="ECO:0000313" key="8">
    <source>
        <dbReference type="Proteomes" id="UP000237350"/>
    </source>
</evidence>
<dbReference type="GO" id="GO:1901681">
    <property type="term" value="F:sulfur compound binding"/>
    <property type="evidence" value="ECO:0007669"/>
    <property type="project" value="InterPro"/>
</dbReference>
<protein>
    <submittedName>
        <fullName evidence="7">Sulfate transporter subunit</fullName>
    </submittedName>
</protein>
<feature type="transmembrane region" description="Helical" evidence="6">
    <location>
        <begin position="12"/>
        <end position="30"/>
    </location>
</feature>
<dbReference type="Gene3D" id="3.40.190.10">
    <property type="entry name" value="Periplasmic binding protein-like II"/>
    <property type="match status" value="2"/>
</dbReference>
<keyword evidence="4" id="KW-0732">Signal</keyword>
<dbReference type="RefSeq" id="WP_103679907.1">
    <property type="nucleotide sequence ID" value="NZ_LPWH01000055.1"/>
</dbReference>
<evidence type="ECO:0000256" key="5">
    <source>
        <dbReference type="ARBA" id="ARBA00022764"/>
    </source>
</evidence>
<accession>A0A2S4JU64</accession>
<dbReference type="InterPro" id="IPR005669">
    <property type="entry name" value="Thiosulph/SO4-bd"/>
</dbReference>
<evidence type="ECO:0000313" key="7">
    <source>
        <dbReference type="EMBL" id="POR03064.1"/>
    </source>
</evidence>
<evidence type="ECO:0000256" key="6">
    <source>
        <dbReference type="SAM" id="Phobius"/>
    </source>
</evidence>
<dbReference type="GO" id="GO:0042597">
    <property type="term" value="C:periplasmic space"/>
    <property type="evidence" value="ECO:0007669"/>
    <property type="project" value="UniProtKB-SubCell"/>
</dbReference>